<dbReference type="EMBL" id="JABFUD020000009">
    <property type="protein sequence ID" value="KAI5075400.1"/>
    <property type="molecule type" value="Genomic_DNA"/>
</dbReference>
<protein>
    <submittedName>
        <fullName evidence="1">Uncharacterized protein</fullName>
    </submittedName>
</protein>
<accession>A0A9D4ZJP5</accession>
<evidence type="ECO:0000313" key="2">
    <source>
        <dbReference type="Proteomes" id="UP000886520"/>
    </source>
</evidence>
<sequence>MQMYDSLRVTLSVSILRPGSDDPVALGSAQADTQTNGSLAPGRWRFRQHGSSASLACQRTASIFFRPHLANLAEQLHKQETGAEKAIEGDVIFEAARSHGPISTFGKPKER</sequence>
<evidence type="ECO:0000313" key="1">
    <source>
        <dbReference type="EMBL" id="KAI5075400.1"/>
    </source>
</evidence>
<name>A0A9D4ZJP5_ADICA</name>
<gene>
    <name evidence="1" type="ORF">GOP47_0009476</name>
</gene>
<keyword evidence="2" id="KW-1185">Reference proteome</keyword>
<dbReference type="AlphaFoldDB" id="A0A9D4ZJP5"/>
<comment type="caution">
    <text evidence="1">The sequence shown here is derived from an EMBL/GenBank/DDBJ whole genome shotgun (WGS) entry which is preliminary data.</text>
</comment>
<organism evidence="1 2">
    <name type="scientific">Adiantum capillus-veneris</name>
    <name type="common">Maidenhair fern</name>
    <dbReference type="NCBI Taxonomy" id="13818"/>
    <lineage>
        <taxon>Eukaryota</taxon>
        <taxon>Viridiplantae</taxon>
        <taxon>Streptophyta</taxon>
        <taxon>Embryophyta</taxon>
        <taxon>Tracheophyta</taxon>
        <taxon>Polypodiopsida</taxon>
        <taxon>Polypodiidae</taxon>
        <taxon>Polypodiales</taxon>
        <taxon>Pteridineae</taxon>
        <taxon>Pteridaceae</taxon>
        <taxon>Vittarioideae</taxon>
        <taxon>Adiantum</taxon>
    </lineage>
</organism>
<dbReference type="Proteomes" id="UP000886520">
    <property type="component" value="Chromosome 9"/>
</dbReference>
<reference evidence="1" key="1">
    <citation type="submission" date="2021-01" db="EMBL/GenBank/DDBJ databases">
        <title>Adiantum capillus-veneris genome.</title>
        <authorList>
            <person name="Fang Y."/>
            <person name="Liao Q."/>
        </authorList>
    </citation>
    <scope>NUCLEOTIDE SEQUENCE</scope>
    <source>
        <strain evidence="1">H3</strain>
        <tissue evidence="1">Leaf</tissue>
    </source>
</reference>
<proteinExistence type="predicted"/>